<comment type="caution">
    <text evidence="2">The sequence shown here is derived from an EMBL/GenBank/DDBJ whole genome shotgun (WGS) entry which is preliminary data.</text>
</comment>
<feature type="compositionally biased region" description="Basic residues" evidence="1">
    <location>
        <begin position="35"/>
        <end position="46"/>
    </location>
</feature>
<dbReference type="InterPro" id="IPR043502">
    <property type="entry name" value="DNA/RNA_pol_sf"/>
</dbReference>
<accession>A0AAV7ST69</accession>
<reference evidence="2" key="1">
    <citation type="journal article" date="2022" name="bioRxiv">
        <title>Sequencing and chromosome-scale assembly of the giantPleurodeles waltlgenome.</title>
        <authorList>
            <person name="Brown T."/>
            <person name="Elewa A."/>
            <person name="Iarovenko S."/>
            <person name="Subramanian E."/>
            <person name="Araus A.J."/>
            <person name="Petzold A."/>
            <person name="Susuki M."/>
            <person name="Suzuki K.-i.T."/>
            <person name="Hayashi T."/>
            <person name="Toyoda A."/>
            <person name="Oliveira C."/>
            <person name="Osipova E."/>
            <person name="Leigh N.D."/>
            <person name="Simon A."/>
            <person name="Yun M.H."/>
        </authorList>
    </citation>
    <scope>NUCLEOTIDE SEQUENCE</scope>
    <source>
        <strain evidence="2">20211129_DDA</strain>
        <tissue evidence="2">Liver</tissue>
    </source>
</reference>
<dbReference type="EMBL" id="JANPWB010000008">
    <property type="protein sequence ID" value="KAJ1167281.1"/>
    <property type="molecule type" value="Genomic_DNA"/>
</dbReference>
<dbReference type="Gene3D" id="3.10.10.10">
    <property type="entry name" value="HIV Type 1 Reverse Transcriptase, subunit A, domain 1"/>
    <property type="match status" value="1"/>
</dbReference>
<name>A0AAV7ST69_PLEWA</name>
<evidence type="ECO:0000313" key="2">
    <source>
        <dbReference type="EMBL" id="KAJ1167281.1"/>
    </source>
</evidence>
<dbReference type="Proteomes" id="UP001066276">
    <property type="component" value="Chromosome 4_2"/>
</dbReference>
<dbReference type="AlphaFoldDB" id="A0AAV7ST69"/>
<feature type="region of interest" description="Disordered" evidence="1">
    <location>
        <begin position="34"/>
        <end position="53"/>
    </location>
</feature>
<sequence>MCPLRGAVPDSEIDKTAGAHAHSCAHAHITEPTRFRRGAAKGRTPRHSSGTDDAGLLSFKAIEPKELFFLVAALKSGFPADLAASEDLERGDGLGMDDILHKCEIIFKDRLGEAKGYVHKILLKKGAIPVRHMTGRIPIAIRGDVKDISEHMVAEGVIEPLEAAEWLTPVVITKKLD</sequence>
<dbReference type="SUPFAM" id="SSF56672">
    <property type="entry name" value="DNA/RNA polymerases"/>
    <property type="match status" value="1"/>
</dbReference>
<evidence type="ECO:0000256" key="1">
    <source>
        <dbReference type="SAM" id="MobiDB-lite"/>
    </source>
</evidence>
<evidence type="ECO:0000313" key="3">
    <source>
        <dbReference type="Proteomes" id="UP001066276"/>
    </source>
</evidence>
<protein>
    <submittedName>
        <fullName evidence="2">Uncharacterized protein</fullName>
    </submittedName>
</protein>
<gene>
    <name evidence="2" type="ORF">NDU88_007673</name>
</gene>
<organism evidence="2 3">
    <name type="scientific">Pleurodeles waltl</name>
    <name type="common">Iberian ribbed newt</name>
    <dbReference type="NCBI Taxonomy" id="8319"/>
    <lineage>
        <taxon>Eukaryota</taxon>
        <taxon>Metazoa</taxon>
        <taxon>Chordata</taxon>
        <taxon>Craniata</taxon>
        <taxon>Vertebrata</taxon>
        <taxon>Euteleostomi</taxon>
        <taxon>Amphibia</taxon>
        <taxon>Batrachia</taxon>
        <taxon>Caudata</taxon>
        <taxon>Salamandroidea</taxon>
        <taxon>Salamandridae</taxon>
        <taxon>Pleurodelinae</taxon>
        <taxon>Pleurodeles</taxon>
    </lineage>
</organism>
<proteinExistence type="predicted"/>
<keyword evidence="3" id="KW-1185">Reference proteome</keyword>